<dbReference type="OrthoDB" id="5296287at2759"/>
<dbReference type="SUPFAM" id="SSF103473">
    <property type="entry name" value="MFS general substrate transporter"/>
    <property type="match status" value="1"/>
</dbReference>
<dbReference type="GO" id="GO:0015293">
    <property type="term" value="F:symporter activity"/>
    <property type="evidence" value="ECO:0007669"/>
    <property type="project" value="UniProtKB-KW"/>
</dbReference>
<comment type="similarity">
    <text evidence="2">Belongs to the major facilitator superfamily. Sugar transporter (TC 2.A.1.1) family.</text>
</comment>
<evidence type="ECO:0000256" key="2">
    <source>
        <dbReference type="ARBA" id="ARBA00010992"/>
    </source>
</evidence>
<organism evidence="11 12">
    <name type="scientific">Beta vulgaris subsp. vulgaris</name>
    <name type="common">Beet</name>
    <dbReference type="NCBI Taxonomy" id="3555"/>
    <lineage>
        <taxon>Eukaryota</taxon>
        <taxon>Viridiplantae</taxon>
        <taxon>Streptophyta</taxon>
        <taxon>Embryophyta</taxon>
        <taxon>Tracheophyta</taxon>
        <taxon>Spermatophyta</taxon>
        <taxon>Magnoliopsida</taxon>
        <taxon>eudicotyledons</taxon>
        <taxon>Gunneridae</taxon>
        <taxon>Pentapetalae</taxon>
        <taxon>Caryophyllales</taxon>
        <taxon>Chenopodiaceae</taxon>
        <taxon>Betoideae</taxon>
        <taxon>Beta</taxon>
    </lineage>
</organism>
<feature type="transmembrane region" description="Helical" evidence="9">
    <location>
        <begin position="89"/>
        <end position="108"/>
    </location>
</feature>
<feature type="transmembrane region" description="Helical" evidence="9">
    <location>
        <begin position="19"/>
        <end position="39"/>
    </location>
</feature>
<dbReference type="InterPro" id="IPR036259">
    <property type="entry name" value="MFS_trans_sf"/>
</dbReference>
<evidence type="ECO:0000256" key="6">
    <source>
        <dbReference type="ARBA" id="ARBA00022847"/>
    </source>
</evidence>
<comment type="subcellular location">
    <subcellularLocation>
        <location evidence="1">Membrane</location>
        <topology evidence="1">Multi-pass membrane protein</topology>
    </subcellularLocation>
</comment>
<keyword evidence="4" id="KW-0762">Sugar transport</keyword>
<keyword evidence="8 9" id="KW-0472">Membrane</keyword>
<dbReference type="Gramene" id="KMS95588">
    <property type="protein sequence ID" value="KMS95588"/>
    <property type="gene ID" value="BVRB_006770"/>
</dbReference>
<dbReference type="ExpressionAtlas" id="A0A0J8B6P5">
    <property type="expression patterns" value="baseline"/>
</dbReference>
<gene>
    <name evidence="11" type="ORF">BVRB_006770</name>
</gene>
<evidence type="ECO:0000256" key="9">
    <source>
        <dbReference type="SAM" id="Phobius"/>
    </source>
</evidence>
<dbReference type="Gene3D" id="1.20.1250.20">
    <property type="entry name" value="MFS general substrate transporter like domains"/>
    <property type="match status" value="1"/>
</dbReference>
<evidence type="ECO:0000256" key="7">
    <source>
        <dbReference type="ARBA" id="ARBA00022989"/>
    </source>
</evidence>
<evidence type="ECO:0000313" key="12">
    <source>
        <dbReference type="Proteomes" id="UP000035740"/>
    </source>
</evidence>
<accession>A0A0J8B6P5</accession>
<protein>
    <recommendedName>
        <fullName evidence="10">Major facilitator superfamily (MFS) profile domain-containing protein</fullName>
    </recommendedName>
</protein>
<dbReference type="InterPro" id="IPR005828">
    <property type="entry name" value="MFS_sugar_transport-like"/>
</dbReference>
<reference evidence="11 12" key="1">
    <citation type="journal article" date="2014" name="Nature">
        <title>The genome of the recently domesticated crop plant sugar beet (Beta vulgaris).</title>
        <authorList>
            <person name="Dohm J.C."/>
            <person name="Minoche A.E."/>
            <person name="Holtgrawe D."/>
            <person name="Capella-Gutierrez S."/>
            <person name="Zakrzewski F."/>
            <person name="Tafer H."/>
            <person name="Rupp O."/>
            <person name="Sorensen T.R."/>
            <person name="Stracke R."/>
            <person name="Reinhardt R."/>
            <person name="Goesmann A."/>
            <person name="Kraft T."/>
            <person name="Schulz B."/>
            <person name="Stadler P.F."/>
            <person name="Schmidt T."/>
            <person name="Gabaldon T."/>
            <person name="Lehrach H."/>
            <person name="Weisshaar B."/>
            <person name="Himmelbauer H."/>
        </authorList>
    </citation>
    <scope>NUCLEOTIDE SEQUENCE [LARGE SCALE GENOMIC DNA]</scope>
    <source>
        <tissue evidence="11">Taproot</tissue>
    </source>
</reference>
<evidence type="ECO:0000256" key="5">
    <source>
        <dbReference type="ARBA" id="ARBA00022692"/>
    </source>
</evidence>
<sequence length="214" mass="23386">MAGGGFVDGGTGKHYDGGITVFVLFTCMVGATGGLIFGYDIGISGGVTSMDIFLKRFFPSVYHKESKAGAGNAYCKFDSHLLQLFTSSLYLAALVASFFASWVTRVYGRKMSMFFGGLTFLVGSLLNGFAQNVAMLIIGRVFLGIGVGFCNQEIKTKQKRIERGMSLVSLMMMDAHLEWLMEMVDEAIEDHDLDNEQPMGSVAFRRMSNPNDLS</sequence>
<dbReference type="GO" id="GO:0016020">
    <property type="term" value="C:membrane"/>
    <property type="evidence" value="ECO:0007669"/>
    <property type="project" value="UniProtKB-SubCell"/>
</dbReference>
<evidence type="ECO:0000259" key="10">
    <source>
        <dbReference type="PROSITE" id="PS50850"/>
    </source>
</evidence>
<evidence type="ECO:0000313" key="11">
    <source>
        <dbReference type="EMBL" id="KMS95588.1"/>
    </source>
</evidence>
<dbReference type="Pfam" id="PF00083">
    <property type="entry name" value="Sugar_tr"/>
    <property type="match status" value="1"/>
</dbReference>
<keyword evidence="7 9" id="KW-1133">Transmembrane helix</keyword>
<dbReference type="PANTHER" id="PTHR23500:SF460">
    <property type="entry name" value="SUGAR TRANSPORT PROTEIN 11"/>
    <property type="match status" value="1"/>
</dbReference>
<dbReference type="EMBL" id="KQ090451">
    <property type="protein sequence ID" value="KMS95588.1"/>
    <property type="molecule type" value="Genomic_DNA"/>
</dbReference>
<dbReference type="InterPro" id="IPR003663">
    <property type="entry name" value="Sugar/inositol_transpt"/>
</dbReference>
<proteinExistence type="inferred from homology"/>
<dbReference type="PROSITE" id="PS50850">
    <property type="entry name" value="MFS"/>
    <property type="match status" value="1"/>
</dbReference>
<keyword evidence="12" id="KW-1185">Reference proteome</keyword>
<dbReference type="InterPro" id="IPR020846">
    <property type="entry name" value="MFS_dom"/>
</dbReference>
<dbReference type="GO" id="GO:0015144">
    <property type="term" value="F:carbohydrate transmembrane transporter activity"/>
    <property type="evidence" value="ECO:0007669"/>
    <property type="project" value="InterPro"/>
</dbReference>
<keyword evidence="3" id="KW-0813">Transport</keyword>
<keyword evidence="5 9" id="KW-0812">Transmembrane</keyword>
<evidence type="ECO:0000256" key="4">
    <source>
        <dbReference type="ARBA" id="ARBA00022597"/>
    </source>
</evidence>
<dbReference type="Proteomes" id="UP000035740">
    <property type="component" value="Unassembled WGS sequence"/>
</dbReference>
<dbReference type="InterPro" id="IPR045262">
    <property type="entry name" value="STP/PLT_plant"/>
</dbReference>
<keyword evidence="6" id="KW-0769">Symport</keyword>
<dbReference type="PRINTS" id="PR00171">
    <property type="entry name" value="SUGRTRNSPORT"/>
</dbReference>
<dbReference type="AlphaFoldDB" id="A0A0J8B6P5"/>
<evidence type="ECO:0000256" key="8">
    <source>
        <dbReference type="ARBA" id="ARBA00023136"/>
    </source>
</evidence>
<feature type="domain" description="Major facilitator superfamily (MFS) profile" evidence="10">
    <location>
        <begin position="26"/>
        <end position="214"/>
    </location>
</feature>
<name>A0A0J8B6P5_BETVV</name>
<evidence type="ECO:0000256" key="1">
    <source>
        <dbReference type="ARBA" id="ARBA00004141"/>
    </source>
</evidence>
<dbReference type="PANTHER" id="PTHR23500">
    <property type="entry name" value="SOLUTE CARRIER FAMILY 2, FACILITATED GLUCOSE TRANSPORTER"/>
    <property type="match status" value="1"/>
</dbReference>
<evidence type="ECO:0000256" key="3">
    <source>
        <dbReference type="ARBA" id="ARBA00022448"/>
    </source>
</evidence>